<dbReference type="EMBL" id="UINC01007481">
    <property type="protein sequence ID" value="SVA33568.1"/>
    <property type="molecule type" value="Genomic_DNA"/>
</dbReference>
<dbReference type="GO" id="GO:0016990">
    <property type="term" value="F:arginine deiminase activity"/>
    <property type="evidence" value="ECO:0007669"/>
    <property type="project" value="TreeGrafter"/>
</dbReference>
<organism evidence="1">
    <name type="scientific">marine metagenome</name>
    <dbReference type="NCBI Taxonomy" id="408172"/>
    <lineage>
        <taxon>unclassified sequences</taxon>
        <taxon>metagenomes</taxon>
        <taxon>ecological metagenomes</taxon>
    </lineage>
</organism>
<gene>
    <name evidence="1" type="ORF">METZ01_LOCUS86422</name>
</gene>
<dbReference type="GO" id="GO:0019546">
    <property type="term" value="P:L-arginine deiminase pathway"/>
    <property type="evidence" value="ECO:0007669"/>
    <property type="project" value="TreeGrafter"/>
</dbReference>
<evidence type="ECO:0008006" key="2">
    <source>
        <dbReference type="Google" id="ProtNLM"/>
    </source>
</evidence>
<dbReference type="AlphaFoldDB" id="A0A381V173"/>
<dbReference type="SUPFAM" id="SSF55909">
    <property type="entry name" value="Pentein"/>
    <property type="match status" value="1"/>
</dbReference>
<dbReference type="PANTHER" id="PTHR47271">
    <property type="entry name" value="ARGININE DEIMINASE"/>
    <property type="match status" value="1"/>
</dbReference>
<dbReference type="PANTHER" id="PTHR47271:SF2">
    <property type="entry name" value="ARGININE DEIMINASE"/>
    <property type="match status" value="1"/>
</dbReference>
<dbReference type="Gene3D" id="3.75.10.10">
    <property type="entry name" value="L-arginine/glycine Amidinotransferase, Chain A"/>
    <property type="match status" value="1"/>
</dbReference>
<proteinExistence type="predicted"/>
<reference evidence="1" key="1">
    <citation type="submission" date="2018-05" db="EMBL/GenBank/DDBJ databases">
        <authorList>
            <person name="Lanie J.A."/>
            <person name="Ng W.-L."/>
            <person name="Kazmierczak K.M."/>
            <person name="Andrzejewski T.M."/>
            <person name="Davidsen T.M."/>
            <person name="Wayne K.J."/>
            <person name="Tettelin H."/>
            <person name="Glass J.I."/>
            <person name="Rusch D."/>
            <person name="Podicherti R."/>
            <person name="Tsui H.-C.T."/>
            <person name="Winkler M.E."/>
        </authorList>
    </citation>
    <scope>NUCLEOTIDE SEQUENCE</scope>
</reference>
<evidence type="ECO:0000313" key="1">
    <source>
        <dbReference type="EMBL" id="SVA33568.1"/>
    </source>
</evidence>
<name>A0A381V173_9ZZZZ</name>
<accession>A0A381V173</accession>
<protein>
    <recommendedName>
        <fullName evidence="2">Amidinotransferase</fullName>
    </recommendedName>
</protein>
<dbReference type="Pfam" id="PF02274">
    <property type="entry name" value="ADI"/>
    <property type="match status" value="2"/>
</dbReference>
<sequence length="343" mass="38875">MDKPNISTNDNDRFRYHRIMRTFASLAEPAFEHPDQQRKVWGDVWGCNSEIGQLRKILVHRPGEEITRVTEDWYDEKLESYCSTEEEIWWRGRNLPNLKNMQMAHDSLTDMLRAEGVEVIYIHDKPTDRPVPLKQMSPRDIVIGVPGGVVICRPNANGRREEMFWATRRIVDAGCPIIRTISGTGMLEGGSFMWIDTKTAVISTGLCTNPEAVSQIREVLRWCGVEVLTIQTPGYSQHLDGFMAMVDVDKVLVNPTMLPYDFMVELTKRDIEMIHICPEDPPFAVNVLPISPGRIIASEMSDQTLELLDKKGVEVKSICYEPCWSSGGGIHCNTAPLARDTLN</sequence>